<feature type="short sequence motif" description="DGA/G" evidence="4">
    <location>
        <begin position="21"/>
        <end position="23"/>
    </location>
</feature>
<evidence type="ECO:0000313" key="8">
    <source>
        <dbReference type="RefSeq" id="XP_013396090.1"/>
    </source>
</evidence>
<dbReference type="PANTHER" id="PTHR14226">
    <property type="entry name" value="NEUROPATHY TARGET ESTERASE/SWISS CHEESE D.MELANOGASTER"/>
    <property type="match status" value="1"/>
</dbReference>
<dbReference type="RefSeq" id="XP_013396090.1">
    <property type="nucleotide sequence ID" value="XM_013540636.1"/>
</dbReference>
<dbReference type="GO" id="GO:0016042">
    <property type="term" value="P:lipid catabolic process"/>
    <property type="evidence" value="ECO:0007669"/>
    <property type="project" value="UniProtKB-KW"/>
</dbReference>
<feature type="region of interest" description="Disordered" evidence="5">
    <location>
        <begin position="188"/>
        <end position="290"/>
    </location>
</feature>
<dbReference type="InterPro" id="IPR016035">
    <property type="entry name" value="Acyl_Trfase/lysoPLipase"/>
</dbReference>
<reference evidence="8" key="1">
    <citation type="submission" date="2025-08" db="UniProtKB">
        <authorList>
            <consortium name="RefSeq"/>
        </authorList>
    </citation>
    <scope>IDENTIFICATION</scope>
    <source>
        <tissue evidence="8">Gonads</tissue>
    </source>
</reference>
<evidence type="ECO:0000256" key="2">
    <source>
        <dbReference type="ARBA" id="ARBA00022963"/>
    </source>
</evidence>
<keyword evidence="3" id="KW-0443">Lipid metabolism</keyword>
<feature type="compositionally biased region" description="Acidic residues" evidence="5">
    <location>
        <begin position="198"/>
        <end position="239"/>
    </location>
</feature>
<keyword evidence="2" id="KW-0442">Lipid degradation</keyword>
<keyword evidence="7" id="KW-1185">Reference proteome</keyword>
<evidence type="ECO:0000259" key="6">
    <source>
        <dbReference type="PROSITE" id="PS51635"/>
    </source>
</evidence>
<gene>
    <name evidence="8" type="primary">LOC106163127</name>
</gene>
<dbReference type="GeneID" id="106163127"/>
<dbReference type="AlphaFoldDB" id="A0A1S3ICV6"/>
<evidence type="ECO:0000256" key="3">
    <source>
        <dbReference type="ARBA" id="ARBA00023098"/>
    </source>
</evidence>
<keyword evidence="1" id="KW-0378">Hydrolase</keyword>
<name>A0A1S3ICV6_LINAN</name>
<accession>A0A1S3ICV6</accession>
<dbReference type="InParanoid" id="A0A1S3ICV6"/>
<comment type="caution">
    <text evidence="4">Lacks conserved residue(s) required for the propagation of feature annotation.</text>
</comment>
<protein>
    <submittedName>
        <fullName evidence="8">Neuropathy target esterase-like isoform X2</fullName>
    </submittedName>
</protein>
<dbReference type="PROSITE" id="PS51635">
    <property type="entry name" value="PNPLA"/>
    <property type="match status" value="1"/>
</dbReference>
<evidence type="ECO:0000256" key="1">
    <source>
        <dbReference type="ARBA" id="ARBA00022801"/>
    </source>
</evidence>
<dbReference type="Gene3D" id="3.40.1090.10">
    <property type="entry name" value="Cytosolic phospholipase A2 catalytic domain"/>
    <property type="match status" value="1"/>
</dbReference>
<dbReference type="InterPro" id="IPR002641">
    <property type="entry name" value="PNPLA_dom"/>
</dbReference>
<dbReference type="GO" id="GO:0005783">
    <property type="term" value="C:endoplasmic reticulum"/>
    <property type="evidence" value="ECO:0007669"/>
    <property type="project" value="TreeGrafter"/>
</dbReference>
<feature type="domain" description="PNPLA" evidence="6">
    <location>
        <begin position="1"/>
        <end position="34"/>
    </location>
</feature>
<dbReference type="OrthoDB" id="421051at2759"/>
<dbReference type="GO" id="GO:0004622">
    <property type="term" value="F:phosphatidylcholine lysophospholipase activity"/>
    <property type="evidence" value="ECO:0007669"/>
    <property type="project" value="TreeGrafter"/>
</dbReference>
<dbReference type="PANTHER" id="PTHR14226:SF29">
    <property type="entry name" value="NEUROPATHY TARGET ESTERASE SWS"/>
    <property type="match status" value="1"/>
</dbReference>
<evidence type="ECO:0000256" key="5">
    <source>
        <dbReference type="SAM" id="MobiDB-lite"/>
    </source>
</evidence>
<dbReference type="InterPro" id="IPR050301">
    <property type="entry name" value="NTE"/>
</dbReference>
<sequence>MSLAGYFPPLCDPQDGHLILDGGYCNNLPADVMKTMGAQTIFAIDVGSQDETNLTNYGDKLSGWWLLWKRWNPWAEPVKVPNMSDVQSRLAYVSCVRQMEMVTNSGMCEYLRPPIDKYGTLQFGSFDEIYDVGYNHGKVFFSAMAKGDAINELFKEKSKDRVKPKIHQCFTPLNATFTDLAELVSRIEEPPKFYTPSDETDSEDMDEDGDDIIEVVEEGEDEDGEEYEDEEEEEEEEGMEPQPLTTSASAGRLKPKHSPGHRVSQGLRKRNHPASRLSSSATKIKTVRKD</sequence>
<proteinExistence type="predicted"/>
<dbReference type="STRING" id="7574.A0A1S3ICV6"/>
<dbReference type="SUPFAM" id="SSF52151">
    <property type="entry name" value="FabD/lysophospholipase-like"/>
    <property type="match status" value="1"/>
</dbReference>
<organism evidence="7 8">
    <name type="scientific">Lingula anatina</name>
    <name type="common">Brachiopod</name>
    <name type="synonym">Lingula unguis</name>
    <dbReference type="NCBI Taxonomy" id="7574"/>
    <lineage>
        <taxon>Eukaryota</taxon>
        <taxon>Metazoa</taxon>
        <taxon>Spiralia</taxon>
        <taxon>Lophotrochozoa</taxon>
        <taxon>Brachiopoda</taxon>
        <taxon>Linguliformea</taxon>
        <taxon>Lingulata</taxon>
        <taxon>Lingulida</taxon>
        <taxon>Linguloidea</taxon>
        <taxon>Lingulidae</taxon>
        <taxon>Lingula</taxon>
    </lineage>
</organism>
<evidence type="ECO:0000313" key="7">
    <source>
        <dbReference type="Proteomes" id="UP000085678"/>
    </source>
</evidence>
<evidence type="ECO:0000256" key="4">
    <source>
        <dbReference type="PROSITE-ProRule" id="PRU01161"/>
    </source>
</evidence>
<dbReference type="Proteomes" id="UP000085678">
    <property type="component" value="Unplaced"/>
</dbReference>